<proteinExistence type="predicted"/>
<accession>A0ACB0YGE5</accession>
<keyword evidence="2" id="KW-1185">Reference proteome</keyword>
<protein>
    <submittedName>
        <fullName evidence="1">Uncharacterized protein</fullName>
    </submittedName>
</protein>
<reference evidence="1" key="1">
    <citation type="submission" date="2023-11" db="EMBL/GenBank/DDBJ databases">
        <authorList>
            <person name="Poullet M."/>
        </authorList>
    </citation>
    <scope>NUCLEOTIDE SEQUENCE</scope>
    <source>
        <strain evidence="1">E1834</strain>
    </source>
</reference>
<organism evidence="1 2">
    <name type="scientific">Meloidogyne enterolobii</name>
    <name type="common">Root-knot nematode worm</name>
    <name type="synonym">Meloidogyne mayaguensis</name>
    <dbReference type="NCBI Taxonomy" id="390850"/>
    <lineage>
        <taxon>Eukaryota</taxon>
        <taxon>Metazoa</taxon>
        <taxon>Ecdysozoa</taxon>
        <taxon>Nematoda</taxon>
        <taxon>Chromadorea</taxon>
        <taxon>Rhabditida</taxon>
        <taxon>Tylenchina</taxon>
        <taxon>Tylenchomorpha</taxon>
        <taxon>Tylenchoidea</taxon>
        <taxon>Meloidogynidae</taxon>
        <taxon>Meloidogyninae</taxon>
        <taxon>Meloidogyne</taxon>
    </lineage>
</organism>
<comment type="caution">
    <text evidence="1">The sequence shown here is derived from an EMBL/GenBank/DDBJ whole genome shotgun (WGS) entry which is preliminary data.</text>
</comment>
<gene>
    <name evidence="1" type="ORF">MENTE1834_LOCUS11735</name>
</gene>
<evidence type="ECO:0000313" key="1">
    <source>
        <dbReference type="EMBL" id="CAK5045276.1"/>
    </source>
</evidence>
<evidence type="ECO:0000313" key="2">
    <source>
        <dbReference type="Proteomes" id="UP001497535"/>
    </source>
</evidence>
<sequence length="63" mass="7481">MLKFLIILITIPSLLADTWDSKPYKREEYVATIHRRTPIPIWRRTPSSIFPNRDKDTSEEIPI</sequence>
<dbReference type="EMBL" id="CAVMJV010000011">
    <property type="protein sequence ID" value="CAK5045276.1"/>
    <property type="molecule type" value="Genomic_DNA"/>
</dbReference>
<name>A0ACB0YGE5_MELEN</name>
<dbReference type="Proteomes" id="UP001497535">
    <property type="component" value="Unassembled WGS sequence"/>
</dbReference>